<feature type="signal peptide" evidence="1">
    <location>
        <begin position="1"/>
        <end position="17"/>
    </location>
</feature>
<organism evidence="2">
    <name type="scientific">Salinispirillum sp. LH 10-3-1</name>
    <dbReference type="NCBI Taxonomy" id="2952525"/>
    <lineage>
        <taxon>Bacteria</taxon>
        <taxon>Pseudomonadati</taxon>
        <taxon>Pseudomonadota</taxon>
        <taxon>Gammaproteobacteria</taxon>
        <taxon>Oceanospirillales</taxon>
        <taxon>Saccharospirillaceae</taxon>
        <taxon>Salinispirillum</taxon>
    </lineage>
</organism>
<gene>
    <name evidence="2" type="ORF">NFC81_14710</name>
</gene>
<name>A0AB38YFV1_9GAMM</name>
<protein>
    <recommendedName>
        <fullName evidence="3">DUF3575 domain-containing protein</fullName>
    </recommendedName>
</protein>
<dbReference type="RefSeq" id="WP_304995229.1">
    <property type="nucleotide sequence ID" value="NZ_CP101717.1"/>
</dbReference>
<keyword evidence="1" id="KW-0732">Signal</keyword>
<dbReference type="EMBL" id="CP101717">
    <property type="protein sequence ID" value="WLD57946.1"/>
    <property type="molecule type" value="Genomic_DNA"/>
</dbReference>
<feature type="chain" id="PRO_5044327560" description="DUF3575 domain-containing protein" evidence="1">
    <location>
        <begin position="18"/>
        <end position="180"/>
    </location>
</feature>
<accession>A0AB38YFV1</accession>
<proteinExistence type="predicted"/>
<sequence length="180" mass="20252">MRLFAILALLLAAPIQAVEIRFDPYRLWQGLEAYFDEGPVMLDIAVDVPRGDAMIGPQYAVYASTEATMHLLGIHWNRMQERESGFYWGTSANWVQIVPSGGAELADACRPLIPLNLSGRWGYRWQVNPVFNAQLGLQVNTGQVTQRQGEQCADDGSELDLGTVQNYVDPRLDFKFSFRL</sequence>
<reference evidence="2" key="1">
    <citation type="submission" date="2022-07" db="EMBL/GenBank/DDBJ databases">
        <title>Complete genome sequence of Salinispirillum sp. LH10-3-1 capable of multiple carbohydrate inversion isolated from a soda lake.</title>
        <authorList>
            <person name="Liu J."/>
            <person name="Zhai Y."/>
            <person name="Zhang H."/>
            <person name="Yang H."/>
            <person name="Qu J."/>
            <person name="Li J."/>
        </authorList>
    </citation>
    <scope>NUCLEOTIDE SEQUENCE</scope>
    <source>
        <strain evidence="2">LH 10-3-1</strain>
    </source>
</reference>
<dbReference type="AlphaFoldDB" id="A0AB38YFV1"/>
<evidence type="ECO:0000256" key="1">
    <source>
        <dbReference type="SAM" id="SignalP"/>
    </source>
</evidence>
<evidence type="ECO:0000313" key="2">
    <source>
        <dbReference type="EMBL" id="WLD57946.1"/>
    </source>
</evidence>
<evidence type="ECO:0008006" key="3">
    <source>
        <dbReference type="Google" id="ProtNLM"/>
    </source>
</evidence>